<dbReference type="InterPro" id="IPR027417">
    <property type="entry name" value="P-loop_NTPase"/>
</dbReference>
<feature type="region of interest" description="Disordered" evidence="4">
    <location>
        <begin position="768"/>
        <end position="846"/>
    </location>
</feature>
<dbReference type="Pfam" id="PF00271">
    <property type="entry name" value="Helicase_C"/>
    <property type="match status" value="1"/>
</dbReference>
<dbReference type="InterPro" id="IPR049730">
    <property type="entry name" value="SNF2/RAD54-like_C"/>
</dbReference>
<dbReference type="GO" id="GO:0005524">
    <property type="term" value="F:ATP binding"/>
    <property type="evidence" value="ECO:0007669"/>
    <property type="project" value="UniProtKB-KW"/>
</dbReference>
<reference evidence="6" key="2">
    <citation type="journal article" date="2023" name="IMA Fungus">
        <title>Comparative genomic study of the Penicillium genus elucidates a diverse pangenome and 15 lateral gene transfer events.</title>
        <authorList>
            <person name="Petersen C."/>
            <person name="Sorensen T."/>
            <person name="Nielsen M.R."/>
            <person name="Sondergaard T.E."/>
            <person name="Sorensen J.L."/>
            <person name="Fitzpatrick D.A."/>
            <person name="Frisvad J.C."/>
            <person name="Nielsen K.L."/>
        </authorList>
    </citation>
    <scope>NUCLEOTIDE SEQUENCE</scope>
    <source>
        <strain evidence="6">IBT 21917</strain>
    </source>
</reference>
<dbReference type="GO" id="GO:0005634">
    <property type="term" value="C:nucleus"/>
    <property type="evidence" value="ECO:0007669"/>
    <property type="project" value="TreeGrafter"/>
</dbReference>
<name>A0A9W9IB60_9EURO</name>
<evidence type="ECO:0000256" key="4">
    <source>
        <dbReference type="SAM" id="MobiDB-lite"/>
    </source>
</evidence>
<dbReference type="GO" id="GO:0006281">
    <property type="term" value="P:DNA repair"/>
    <property type="evidence" value="ECO:0007669"/>
    <property type="project" value="TreeGrafter"/>
</dbReference>
<evidence type="ECO:0000256" key="3">
    <source>
        <dbReference type="ARBA" id="ARBA00022840"/>
    </source>
</evidence>
<organism evidence="6 7">
    <name type="scientific">Penicillium capsulatum</name>
    <dbReference type="NCBI Taxonomy" id="69766"/>
    <lineage>
        <taxon>Eukaryota</taxon>
        <taxon>Fungi</taxon>
        <taxon>Dikarya</taxon>
        <taxon>Ascomycota</taxon>
        <taxon>Pezizomycotina</taxon>
        <taxon>Eurotiomycetes</taxon>
        <taxon>Eurotiomycetidae</taxon>
        <taxon>Eurotiales</taxon>
        <taxon>Aspergillaceae</taxon>
        <taxon>Penicillium</taxon>
    </lineage>
</organism>
<dbReference type="Pfam" id="PF00176">
    <property type="entry name" value="SNF2-rel_dom"/>
    <property type="match status" value="1"/>
</dbReference>
<dbReference type="SUPFAM" id="SSF52540">
    <property type="entry name" value="P-loop containing nucleoside triphosphate hydrolases"/>
    <property type="match status" value="1"/>
</dbReference>
<dbReference type="EMBL" id="JAPQKO010000003">
    <property type="protein sequence ID" value="KAJ5172413.1"/>
    <property type="molecule type" value="Genomic_DNA"/>
</dbReference>
<dbReference type="AlphaFoldDB" id="A0A9W9IB60"/>
<feature type="compositionally biased region" description="Basic and acidic residues" evidence="4">
    <location>
        <begin position="836"/>
        <end position="846"/>
    </location>
</feature>
<dbReference type="Proteomes" id="UP001146351">
    <property type="component" value="Unassembled WGS sequence"/>
</dbReference>
<proteinExistence type="predicted"/>
<evidence type="ECO:0000256" key="2">
    <source>
        <dbReference type="ARBA" id="ARBA00022801"/>
    </source>
</evidence>
<comment type="caution">
    <text evidence="6">The sequence shown here is derived from an EMBL/GenBank/DDBJ whole genome shotgun (WGS) entry which is preliminary data.</text>
</comment>
<protein>
    <recommendedName>
        <fullName evidence="5">Helicase C-terminal domain-containing protein</fullName>
    </recommendedName>
</protein>
<evidence type="ECO:0000313" key="7">
    <source>
        <dbReference type="Proteomes" id="UP001146351"/>
    </source>
</evidence>
<reference evidence="6" key="1">
    <citation type="submission" date="2022-11" db="EMBL/GenBank/DDBJ databases">
        <authorList>
            <person name="Petersen C."/>
        </authorList>
    </citation>
    <scope>NUCLEOTIDE SEQUENCE</scope>
    <source>
        <strain evidence="6">IBT 21917</strain>
    </source>
</reference>
<gene>
    <name evidence="6" type="ORF">N7492_005006</name>
</gene>
<dbReference type="PANTHER" id="PTHR45626:SF51">
    <property type="entry name" value="SNF2-RELATED DOMAIN-CONTAINING PROTEIN"/>
    <property type="match status" value="1"/>
</dbReference>
<feature type="region of interest" description="Disordered" evidence="4">
    <location>
        <begin position="498"/>
        <end position="536"/>
    </location>
</feature>
<dbReference type="CDD" id="cd18793">
    <property type="entry name" value="SF2_C_SNF"/>
    <property type="match status" value="1"/>
</dbReference>
<keyword evidence="3" id="KW-0067">ATP-binding</keyword>
<dbReference type="GO" id="GO:0016787">
    <property type="term" value="F:hydrolase activity"/>
    <property type="evidence" value="ECO:0007669"/>
    <property type="project" value="UniProtKB-KW"/>
</dbReference>
<feature type="compositionally biased region" description="Basic residues" evidence="4">
    <location>
        <begin position="526"/>
        <end position="536"/>
    </location>
</feature>
<dbReference type="OrthoDB" id="2801544at2759"/>
<keyword evidence="2" id="KW-0378">Hydrolase</keyword>
<keyword evidence="7" id="KW-1185">Reference proteome</keyword>
<dbReference type="GO" id="GO:0008094">
    <property type="term" value="F:ATP-dependent activity, acting on DNA"/>
    <property type="evidence" value="ECO:0007669"/>
    <property type="project" value="TreeGrafter"/>
</dbReference>
<evidence type="ECO:0000256" key="1">
    <source>
        <dbReference type="ARBA" id="ARBA00022741"/>
    </source>
</evidence>
<dbReference type="PROSITE" id="PS51194">
    <property type="entry name" value="HELICASE_CTER"/>
    <property type="match status" value="1"/>
</dbReference>
<evidence type="ECO:0000313" key="6">
    <source>
        <dbReference type="EMBL" id="KAJ5172413.1"/>
    </source>
</evidence>
<evidence type="ECO:0000259" key="5">
    <source>
        <dbReference type="PROSITE" id="PS51194"/>
    </source>
</evidence>
<feature type="domain" description="Helicase C-terminal" evidence="5">
    <location>
        <begin position="564"/>
        <end position="720"/>
    </location>
</feature>
<accession>A0A9W9IB60</accession>
<dbReference type="InterPro" id="IPR038718">
    <property type="entry name" value="SNF2-like_sf"/>
</dbReference>
<dbReference type="InterPro" id="IPR000330">
    <property type="entry name" value="SNF2_N"/>
</dbReference>
<keyword evidence="1" id="KW-0547">Nucleotide-binding</keyword>
<dbReference type="PANTHER" id="PTHR45626">
    <property type="entry name" value="TRANSCRIPTION TERMINATION FACTOR 2-RELATED"/>
    <property type="match status" value="1"/>
</dbReference>
<dbReference type="InterPro" id="IPR001650">
    <property type="entry name" value="Helicase_C-like"/>
</dbReference>
<dbReference type="Gene3D" id="3.40.50.300">
    <property type="entry name" value="P-loop containing nucleotide triphosphate hydrolases"/>
    <property type="match status" value="1"/>
</dbReference>
<sequence length="846" mass="96078">MAAAAIGRHSEPWATFFQERKQEGKSYTRCIEACKTHIGSYEIPPHQTRYQGRQSTSYPRPPAKRIRLCSATLIVVPNNLVDHWEHQIEKHTTGLRVKVLRRSSDKTPSVEELLQLDIILFAKTRFEAESGEQKDNRRDGFVQVDSPLTRVHLLRVIVDEGHTVAGQGTRMTHMFGQLHFERRWVVSGTPADGLYGVEVSLASQEAIDSDSESPEEVVSGILQGRKKTGTVDETEMKALDRLRRIVIEFLDLKPWSNPQEVDRADWTTYIKPIGADGRRRKTPAIRATLQGLMVRHQYETVEREVELPSLYNHVKYLEPQFHDRLSINLFLFGLAVNAITSERQGTDYMFHPTNRKHLNQTINNLRQAGFWWAGSNEEDVQKAIDVAHKYLDKNRAKMTEVDIDQITRGIDVAHRALNCNTWREFKNLHELGILIKDFPDDHREQWALDPSRPQDPLLLGITQACKVQQHVTKNLRLPDPTTGLSGVGIKFRGELRENAQVSSGRSAPDSTSSSSAGQLSHSTKPPSKKPPKRTFKRNIFRSLDADSPLMKAMLVGTASAKLTYLLDRVSELQKEEKIIIFYDNINSAYWISEGLELLGIEFRIYASSLKPEQRTEYLEIFRESDHVRVLLMDLRQASHGLHLAQASRVFIINPIWQPNVESQAIKRAHRIGQTRPVYVETLVLRGTLEDRMLRRRKEMSEAEIQHAEKSLLDDHTMSDIIQSEPFLELGDEDETSVAWLNHPTTFFDRHRLPIPDDEEVGLRTPAKRAHFPASHPDGPDVADSDAAPDASPMPKRPRIGFAADVQVLGEGPSREKGPLPRASPSPAISLFDGDDQSERRRSIFGP</sequence>
<dbReference type="InterPro" id="IPR050628">
    <property type="entry name" value="SNF2_RAD54_helicase_TF"/>
</dbReference>
<feature type="compositionally biased region" description="Low complexity" evidence="4">
    <location>
        <begin position="779"/>
        <end position="793"/>
    </location>
</feature>
<dbReference type="Gene3D" id="3.40.50.10810">
    <property type="entry name" value="Tandem AAA-ATPase domain"/>
    <property type="match status" value="1"/>
</dbReference>
<feature type="compositionally biased region" description="Low complexity" evidence="4">
    <location>
        <begin position="502"/>
        <end position="515"/>
    </location>
</feature>